<evidence type="ECO:0000256" key="1">
    <source>
        <dbReference type="ARBA" id="ARBA00005228"/>
    </source>
</evidence>
<evidence type="ECO:0000256" key="2">
    <source>
        <dbReference type="ARBA" id="ARBA00022670"/>
    </source>
</evidence>
<dbReference type="InterPro" id="IPR023302">
    <property type="entry name" value="Pept_S9A_N"/>
</dbReference>
<evidence type="ECO:0000313" key="8">
    <source>
        <dbReference type="EMBL" id="KGY10410.1"/>
    </source>
</evidence>
<feature type="chain" id="PRO_5002010164" evidence="5">
    <location>
        <begin position="21"/>
        <end position="669"/>
    </location>
</feature>
<dbReference type="Pfam" id="PF00326">
    <property type="entry name" value="Peptidase_S9"/>
    <property type="match status" value="1"/>
</dbReference>
<dbReference type="PRINTS" id="PR00862">
    <property type="entry name" value="PROLIGOPTASE"/>
</dbReference>
<feature type="domain" description="Peptidase S9 prolyl oligopeptidase catalytic" evidence="6">
    <location>
        <begin position="455"/>
        <end position="667"/>
    </location>
</feature>
<dbReference type="EMBL" id="JRWP01000004">
    <property type="protein sequence ID" value="KGY10410.1"/>
    <property type="molecule type" value="Genomic_DNA"/>
</dbReference>
<dbReference type="Gene3D" id="3.40.50.1820">
    <property type="entry name" value="alpha/beta hydrolase"/>
    <property type="match status" value="1"/>
</dbReference>
<name>A0A0A5I1K8_PHOS4</name>
<dbReference type="InterPro" id="IPR002470">
    <property type="entry name" value="Peptidase_S9A"/>
</dbReference>
<dbReference type="Proteomes" id="UP000030451">
    <property type="component" value="Unassembled WGS sequence"/>
</dbReference>
<keyword evidence="5" id="KW-0732">Signal</keyword>
<dbReference type="AlphaFoldDB" id="A0A0A5I1K8"/>
<feature type="signal peptide" evidence="5">
    <location>
        <begin position="1"/>
        <end position="20"/>
    </location>
</feature>
<dbReference type="InterPro" id="IPR001375">
    <property type="entry name" value="Peptidase_S9_cat"/>
</dbReference>
<evidence type="ECO:0000256" key="5">
    <source>
        <dbReference type="SAM" id="SignalP"/>
    </source>
</evidence>
<organism evidence="8 9">
    <name type="scientific">Photobacterium sp. (strain ATCC 43367)</name>
    <dbReference type="NCBI Taxonomy" id="379097"/>
    <lineage>
        <taxon>Bacteria</taxon>
        <taxon>Pseudomonadati</taxon>
        <taxon>Pseudomonadota</taxon>
        <taxon>Gammaproteobacteria</taxon>
        <taxon>Vibrionales</taxon>
        <taxon>Vibrionaceae</taxon>
        <taxon>Vibrio</taxon>
        <taxon>Vibrio oreintalis group</taxon>
    </lineage>
</organism>
<dbReference type="Pfam" id="PF02897">
    <property type="entry name" value="Peptidase_S9_N"/>
    <property type="match status" value="1"/>
</dbReference>
<evidence type="ECO:0000259" key="6">
    <source>
        <dbReference type="Pfam" id="PF00326"/>
    </source>
</evidence>
<evidence type="ECO:0000259" key="7">
    <source>
        <dbReference type="Pfam" id="PF02897"/>
    </source>
</evidence>
<proteinExistence type="inferred from homology"/>
<feature type="domain" description="Peptidase S9A N-terminal" evidence="7">
    <location>
        <begin position="27"/>
        <end position="393"/>
    </location>
</feature>
<reference evidence="8 9" key="1">
    <citation type="submission" date="2014-10" db="EMBL/GenBank/DDBJ databases">
        <title>Genome sequencing of Vibrio sinaloensis T08.</title>
        <authorList>
            <person name="Chan K.-G."/>
            <person name="Mohamad N.I."/>
        </authorList>
    </citation>
    <scope>NUCLEOTIDE SEQUENCE [LARGE SCALE GENOMIC DNA]</scope>
    <source>
        <strain evidence="8 9">T08</strain>
    </source>
</reference>
<dbReference type="InterPro" id="IPR029058">
    <property type="entry name" value="AB_hydrolase_fold"/>
</dbReference>
<dbReference type="SUPFAM" id="SSF53474">
    <property type="entry name" value="alpha/beta-Hydrolases"/>
    <property type="match status" value="1"/>
</dbReference>
<keyword evidence="2 8" id="KW-0645">Protease</keyword>
<dbReference type="InterPro" id="IPR051543">
    <property type="entry name" value="Serine_Peptidase_S9A"/>
</dbReference>
<sequence>MRLVNIILLSFSVLASNAIASEESEQNHQWLRDDSRSNAKVIRYLEQRNRQVEQFQQALQPLSDALQDEWANHRVQRGSQPWLIRDGKEYLVTRVEGQRWLRVRDANSSQIVDLLNIEQRANQHDYYQLGGWSVSPDGRKIALTEDLVGNEQYQMAVVEVATGKEQRFNANGDTTVIWSADSKSVYGIVKTVQDARPSRLVRYSLVGGQVTDVYTETDQSWLVSAYLASDRQFAIVQSNSESASEQRVLDLSNGELSAPLAKRREGFEYYADVAKGKLYVQSNRDGQFALYSSSLKDSDWQLIYAPSHDAELQTYYVFQSGLAAIEQKQGQKSLVILGHRGREQHRELLSPSGSVAWLSRVGDYASDKLRIRSMSMTQPALWEEFDVSTLTRRRLSEDTYPSYQSDEYQTETIFIPSGGVQVPVTLAYKASMLTERSPVVVYGYGAYGFTMKPYFMPQTISLMDRGIIYAIAHVRGGGYFGDAWHQSGRGVNKINGIKDFVAVSKAMSTYKKGQRKVAAIGSSAGGTLVAGALNQAPQLFSAVSLTVPFVDVVASMSDSTLPLTAQQFQEWGNPSIPEERAKMAQYDPILNLTSADYPATLVRVGWHDRRVPYWEGAKYLSQLEAISSGTGPYLLETDFESGHATDQRKSSQRQAMEYAFLIKQLQKSE</sequence>
<dbReference type="OrthoDB" id="9801421at2"/>
<dbReference type="PANTHER" id="PTHR11757">
    <property type="entry name" value="PROTEASE FAMILY S9A OLIGOPEPTIDASE"/>
    <property type="match status" value="1"/>
</dbReference>
<evidence type="ECO:0000313" key="9">
    <source>
        <dbReference type="Proteomes" id="UP000030451"/>
    </source>
</evidence>
<comment type="similarity">
    <text evidence="1">Belongs to the peptidase S9A family.</text>
</comment>
<evidence type="ECO:0000256" key="4">
    <source>
        <dbReference type="ARBA" id="ARBA00022825"/>
    </source>
</evidence>
<keyword evidence="4" id="KW-0720">Serine protease</keyword>
<dbReference type="PANTHER" id="PTHR11757:SF19">
    <property type="entry name" value="PROLYL ENDOPEPTIDASE-LIKE"/>
    <property type="match status" value="1"/>
</dbReference>
<protein>
    <submittedName>
        <fullName evidence="8">Protease</fullName>
    </submittedName>
</protein>
<dbReference type="Gene3D" id="2.130.10.120">
    <property type="entry name" value="Prolyl oligopeptidase, N-terminal domain"/>
    <property type="match status" value="1"/>
</dbReference>
<accession>A0A0A5I1K8</accession>
<dbReference type="GO" id="GO:0004252">
    <property type="term" value="F:serine-type endopeptidase activity"/>
    <property type="evidence" value="ECO:0007669"/>
    <property type="project" value="InterPro"/>
</dbReference>
<dbReference type="GO" id="GO:0006508">
    <property type="term" value="P:proteolysis"/>
    <property type="evidence" value="ECO:0007669"/>
    <property type="project" value="UniProtKB-KW"/>
</dbReference>
<comment type="caution">
    <text evidence="8">The sequence shown here is derived from an EMBL/GenBank/DDBJ whole genome shotgun (WGS) entry which is preliminary data.</text>
</comment>
<evidence type="ECO:0000256" key="3">
    <source>
        <dbReference type="ARBA" id="ARBA00022801"/>
    </source>
</evidence>
<keyword evidence="3" id="KW-0378">Hydrolase</keyword>
<gene>
    <name evidence="8" type="ORF">NM06_01765</name>
</gene>
<dbReference type="SUPFAM" id="SSF50993">
    <property type="entry name" value="Peptidase/esterase 'gauge' domain"/>
    <property type="match status" value="1"/>
</dbReference>
<dbReference type="RefSeq" id="WP_038188888.1">
    <property type="nucleotide sequence ID" value="NZ_JRWP01000004.1"/>
</dbReference>
<dbReference type="STRING" id="379097.SE23_00815"/>